<dbReference type="EMBL" id="AOKG01001360">
    <property type="protein sequence ID" value="EPN48395.1"/>
    <property type="molecule type" value="Genomic_DNA"/>
</dbReference>
<proteinExistence type="predicted"/>
<gene>
    <name evidence="1" type="ORF">A244_19666</name>
</gene>
<feature type="non-terminal residue" evidence="1">
    <location>
        <position position="54"/>
    </location>
</feature>
<dbReference type="Proteomes" id="UP000015729">
    <property type="component" value="Unassembled WGS sequence"/>
</dbReference>
<dbReference type="AlphaFoldDB" id="S6U2K4"/>
<evidence type="ECO:0000313" key="1">
    <source>
        <dbReference type="EMBL" id="EPN48395.1"/>
    </source>
</evidence>
<accession>S6U2K4</accession>
<comment type="caution">
    <text evidence="1">The sequence shown here is derived from an EMBL/GenBank/DDBJ whole genome shotgun (WGS) entry which is preliminary data.</text>
</comment>
<dbReference type="SUPFAM" id="SSF52467">
    <property type="entry name" value="DHS-like NAD/FAD-binding domain"/>
    <property type="match status" value="1"/>
</dbReference>
<dbReference type="InterPro" id="IPR029035">
    <property type="entry name" value="DHS-like_NAD/FAD-binding_dom"/>
</dbReference>
<protein>
    <submittedName>
        <fullName evidence="1">Pyruvate dehydrogenase</fullName>
    </submittedName>
</protein>
<name>S6U2K4_PSESF</name>
<keyword evidence="1" id="KW-0670">Pyruvate</keyword>
<reference evidence="1 2" key="1">
    <citation type="journal article" date="2013" name="PLoS Pathog.">
        <title>Genomic analysis of the Kiwifruit pathogen Pseudomonas syringae pv. actinidiae provides insight into the origins of an emergent plant disease.</title>
        <authorList>
            <person name="McCann H.C."/>
            <person name="Rikkerink E.H."/>
            <person name="Bertels F."/>
            <person name="Fiers M."/>
            <person name="Lu A."/>
            <person name="Rees-George J."/>
            <person name="Andersen M.T."/>
            <person name="Gleave A.P."/>
            <person name="Haubold B."/>
            <person name="Wohlers M.W."/>
            <person name="Guttman D.S."/>
            <person name="Wang P.W."/>
            <person name="Straub C."/>
            <person name="Vanneste J.L."/>
            <person name="Rainey P.B."/>
            <person name="Templeton M.D."/>
        </authorList>
    </citation>
    <scope>NUCLEOTIDE SEQUENCE [LARGE SCALE GENOMIC DNA]</scope>
    <source>
        <strain evidence="1 2">ICMP 18807</strain>
    </source>
</reference>
<sequence>MALGLVGGVRETLDALQPKLKPHTDRRFLDKALKHYAKAREDLDELATPTPNGT</sequence>
<organism evidence="1 2">
    <name type="scientific">Pseudomonas syringae pv. actinidiae ICMP 18807</name>
    <dbReference type="NCBI Taxonomy" id="1194404"/>
    <lineage>
        <taxon>Bacteria</taxon>
        <taxon>Pseudomonadati</taxon>
        <taxon>Pseudomonadota</taxon>
        <taxon>Gammaproteobacteria</taxon>
        <taxon>Pseudomonadales</taxon>
        <taxon>Pseudomonadaceae</taxon>
        <taxon>Pseudomonas</taxon>
        <taxon>Pseudomonas syringae</taxon>
    </lineage>
</organism>
<evidence type="ECO:0000313" key="2">
    <source>
        <dbReference type="Proteomes" id="UP000015729"/>
    </source>
</evidence>